<reference evidence="1" key="2">
    <citation type="submission" date="2021-04" db="EMBL/GenBank/DDBJ databases">
        <authorList>
            <person name="Podell S."/>
        </authorList>
    </citation>
    <scope>NUCLEOTIDE SEQUENCE</scope>
    <source>
        <strain evidence="1">Hildebrandi</strain>
    </source>
</reference>
<comment type="caution">
    <text evidence="1">The sequence shown here is derived from an EMBL/GenBank/DDBJ whole genome shotgun (WGS) entry which is preliminary data.</text>
</comment>
<proteinExistence type="predicted"/>
<dbReference type="AlphaFoldDB" id="A0A9K3PNY3"/>
<evidence type="ECO:0000313" key="1">
    <source>
        <dbReference type="EMBL" id="KAG7353726.1"/>
    </source>
</evidence>
<sequence length="326" mass="35477">MKKQRRTKHRLRRLMVAPIRNPILVVLVNVAAGFQPKIRRFHNLPREVSKMPSISSSTKRDMTFVTPSLSSDPETELWLDLRPTAIHPKAAMDHLENQLGTDAFVNRIILSEKMFQDLIDYSDLYLSASQILYHDTANDTIFFSTGRGLSFPFGRFYAAPPDAAVVVEDPIPAIEVIASGKWVFLGNNQGDNGDDDREMLRMNAVGDFLGIATTASGLALWGSSADDDSGLVLPSRADSSTERDEAGRGGVAVTCSTKSAIMKLASALRLARPGDMISMTGSGIIVQSTNQLANKLGTAAVLPFEVELWQAALLVFGAQGLAEIEQ</sequence>
<gene>
    <name evidence="1" type="ORF">IV203_003081</name>
</gene>
<evidence type="ECO:0000313" key="2">
    <source>
        <dbReference type="Proteomes" id="UP000693970"/>
    </source>
</evidence>
<dbReference type="EMBL" id="JAGRRH010000016">
    <property type="protein sequence ID" value="KAG7353726.1"/>
    <property type="molecule type" value="Genomic_DNA"/>
</dbReference>
<dbReference type="Proteomes" id="UP000693970">
    <property type="component" value="Unassembled WGS sequence"/>
</dbReference>
<accession>A0A9K3PNY3</accession>
<organism evidence="1 2">
    <name type="scientific">Nitzschia inconspicua</name>
    <dbReference type="NCBI Taxonomy" id="303405"/>
    <lineage>
        <taxon>Eukaryota</taxon>
        <taxon>Sar</taxon>
        <taxon>Stramenopiles</taxon>
        <taxon>Ochrophyta</taxon>
        <taxon>Bacillariophyta</taxon>
        <taxon>Bacillariophyceae</taxon>
        <taxon>Bacillariophycidae</taxon>
        <taxon>Bacillariales</taxon>
        <taxon>Bacillariaceae</taxon>
        <taxon>Nitzschia</taxon>
    </lineage>
</organism>
<keyword evidence="2" id="KW-1185">Reference proteome</keyword>
<protein>
    <submittedName>
        <fullName evidence="1">Uncharacterized protein</fullName>
    </submittedName>
</protein>
<name>A0A9K3PNY3_9STRA</name>
<dbReference type="OrthoDB" id="46593at2759"/>
<reference evidence="1" key="1">
    <citation type="journal article" date="2021" name="Sci. Rep.">
        <title>Diploid genomic architecture of Nitzschia inconspicua, an elite biomass production diatom.</title>
        <authorList>
            <person name="Oliver A."/>
            <person name="Podell S."/>
            <person name="Pinowska A."/>
            <person name="Traller J.C."/>
            <person name="Smith S.R."/>
            <person name="McClure R."/>
            <person name="Beliaev A."/>
            <person name="Bohutskyi P."/>
            <person name="Hill E.A."/>
            <person name="Rabines A."/>
            <person name="Zheng H."/>
            <person name="Allen L.Z."/>
            <person name="Kuo A."/>
            <person name="Grigoriev I.V."/>
            <person name="Allen A.E."/>
            <person name="Hazlebeck D."/>
            <person name="Allen E.E."/>
        </authorList>
    </citation>
    <scope>NUCLEOTIDE SEQUENCE</scope>
    <source>
        <strain evidence="1">Hildebrandi</strain>
    </source>
</reference>